<protein>
    <recommendedName>
        <fullName evidence="4">Fimbrial assembly protein</fullName>
    </recommendedName>
</protein>
<evidence type="ECO:0000313" key="3">
    <source>
        <dbReference type="Proteomes" id="UP000292120"/>
    </source>
</evidence>
<keyword evidence="3" id="KW-1185">Reference proteome</keyword>
<dbReference type="RefSeq" id="WP_130968439.1">
    <property type="nucleotide sequence ID" value="NZ_SIXI01000004.1"/>
</dbReference>
<dbReference type="AlphaFoldDB" id="A0A4Q9H1V4"/>
<evidence type="ECO:0000256" key="1">
    <source>
        <dbReference type="SAM" id="Phobius"/>
    </source>
</evidence>
<evidence type="ECO:0008006" key="4">
    <source>
        <dbReference type="Google" id="ProtNLM"/>
    </source>
</evidence>
<dbReference type="EMBL" id="SIXI01000004">
    <property type="protein sequence ID" value="TBO30449.1"/>
    <property type="molecule type" value="Genomic_DNA"/>
</dbReference>
<organism evidence="2 3">
    <name type="scientific">Aquabacterium lacunae</name>
    <dbReference type="NCBI Taxonomy" id="2528630"/>
    <lineage>
        <taxon>Bacteria</taxon>
        <taxon>Pseudomonadati</taxon>
        <taxon>Pseudomonadota</taxon>
        <taxon>Betaproteobacteria</taxon>
        <taxon>Burkholderiales</taxon>
        <taxon>Aquabacterium</taxon>
    </lineage>
</organism>
<name>A0A4Q9H1V4_9BURK</name>
<reference evidence="2 3" key="1">
    <citation type="submission" date="2019-02" db="EMBL/GenBank/DDBJ databases">
        <title>Aquabacterium sp. strain KMB7.</title>
        <authorList>
            <person name="Chen W.-M."/>
        </authorList>
    </citation>
    <scope>NUCLEOTIDE SEQUENCE [LARGE SCALE GENOMIC DNA]</scope>
    <source>
        <strain evidence="2 3">KMB7</strain>
    </source>
</reference>
<comment type="caution">
    <text evidence="2">The sequence shown here is derived from an EMBL/GenBank/DDBJ whole genome shotgun (WGS) entry which is preliminary data.</text>
</comment>
<keyword evidence="1" id="KW-0472">Membrane</keyword>
<accession>A0A4Q9H1V4</accession>
<evidence type="ECO:0000313" key="2">
    <source>
        <dbReference type="EMBL" id="TBO30449.1"/>
    </source>
</evidence>
<feature type="transmembrane region" description="Helical" evidence="1">
    <location>
        <begin position="24"/>
        <end position="46"/>
    </location>
</feature>
<gene>
    <name evidence="2" type="ORF">EYS42_12250</name>
</gene>
<proteinExistence type="predicted"/>
<keyword evidence="1" id="KW-1133">Transmembrane helix</keyword>
<sequence length="178" mass="19835">MNWHFWLTRQIDFSRDVEKPAPSWHVLMCVAVCVVCSGLVLTGVSWRQIGAATAGLTAAEASATERMRRDRLAQEVEVKARERSEVPKGRAALAAIQVDWLHASLVLANGVRPPMYLTRVAWAAEQNIWFIEGTTHDPAAITRSLRALSAVRGVRSLQLDAQEQVSATEWRFVMKVSL</sequence>
<keyword evidence="1" id="KW-0812">Transmembrane</keyword>
<dbReference type="Proteomes" id="UP000292120">
    <property type="component" value="Unassembled WGS sequence"/>
</dbReference>